<sequence>MLGVAQPKLVLHSLKLRRRFNTMASPPKVAADDDFGGWSSAAPAPAANATPGTGKPAGGFSSGGEDLFSNVWE</sequence>
<keyword evidence="3" id="KW-1185">Reference proteome</keyword>
<evidence type="ECO:0000256" key="1">
    <source>
        <dbReference type="SAM" id="MobiDB-lite"/>
    </source>
</evidence>
<evidence type="ECO:0000313" key="3">
    <source>
        <dbReference type="Proteomes" id="UP000326757"/>
    </source>
</evidence>
<evidence type="ECO:0000313" key="2">
    <source>
        <dbReference type="EMBL" id="KAB8293962.1"/>
    </source>
</evidence>
<feature type="compositionally biased region" description="Low complexity" evidence="1">
    <location>
        <begin position="41"/>
        <end position="54"/>
    </location>
</feature>
<protein>
    <submittedName>
        <fullName evidence="2">Uncharacterized protein</fullName>
    </submittedName>
</protein>
<reference evidence="2 3" key="1">
    <citation type="submission" date="2019-06" db="EMBL/GenBank/DDBJ databases">
        <title>Genome Sequence of the Brown Rot Fungal Pathogen Monilinia laxa.</title>
        <authorList>
            <person name="De Miccolis Angelini R.M."/>
            <person name="Landi L."/>
            <person name="Abate D."/>
            <person name="Pollastro S."/>
            <person name="Romanazzi G."/>
            <person name="Faretra F."/>
        </authorList>
    </citation>
    <scope>NUCLEOTIDE SEQUENCE [LARGE SCALE GENOMIC DNA]</scope>
    <source>
        <strain evidence="2 3">Mlax316</strain>
    </source>
</reference>
<dbReference type="Proteomes" id="UP000326757">
    <property type="component" value="Unassembled WGS sequence"/>
</dbReference>
<accession>A0A5N6JXS6</accession>
<dbReference type="OrthoDB" id="10266696at2759"/>
<proteinExistence type="predicted"/>
<organism evidence="2 3">
    <name type="scientific">Monilinia laxa</name>
    <name type="common">Brown rot fungus</name>
    <name type="synonym">Sclerotinia laxa</name>
    <dbReference type="NCBI Taxonomy" id="61186"/>
    <lineage>
        <taxon>Eukaryota</taxon>
        <taxon>Fungi</taxon>
        <taxon>Dikarya</taxon>
        <taxon>Ascomycota</taxon>
        <taxon>Pezizomycotina</taxon>
        <taxon>Leotiomycetes</taxon>
        <taxon>Helotiales</taxon>
        <taxon>Sclerotiniaceae</taxon>
        <taxon>Monilinia</taxon>
    </lineage>
</organism>
<dbReference type="AlphaFoldDB" id="A0A5N6JXS6"/>
<comment type="caution">
    <text evidence="2">The sequence shown here is derived from an EMBL/GenBank/DDBJ whole genome shotgun (WGS) entry which is preliminary data.</text>
</comment>
<dbReference type="EMBL" id="VIGI01000011">
    <property type="protein sequence ID" value="KAB8293962.1"/>
    <property type="molecule type" value="Genomic_DNA"/>
</dbReference>
<gene>
    <name evidence="2" type="ORF">EYC80_009434</name>
</gene>
<feature type="region of interest" description="Disordered" evidence="1">
    <location>
        <begin position="26"/>
        <end position="73"/>
    </location>
</feature>
<name>A0A5N6JXS6_MONLA</name>